<dbReference type="Pfam" id="PF10659">
    <property type="entry name" value="Trypan_glycop_C"/>
    <property type="match status" value="1"/>
</dbReference>
<dbReference type="GO" id="GO:0098552">
    <property type="term" value="C:side of membrane"/>
    <property type="evidence" value="ECO:0007669"/>
    <property type="project" value="UniProtKB-KW"/>
</dbReference>
<keyword evidence="6" id="KW-0472">Membrane</keyword>
<evidence type="ECO:0000256" key="1">
    <source>
        <dbReference type="ARBA" id="ARBA00002523"/>
    </source>
</evidence>
<keyword evidence="9" id="KW-0175">Coiled coil</keyword>
<evidence type="ECO:0000256" key="6">
    <source>
        <dbReference type="ARBA" id="ARBA00023136"/>
    </source>
</evidence>
<proteinExistence type="predicted"/>
<evidence type="ECO:0000256" key="8">
    <source>
        <dbReference type="ARBA" id="ARBA00023288"/>
    </source>
</evidence>
<keyword evidence="8" id="KW-0449">Lipoprotein</keyword>
<evidence type="ECO:0000256" key="3">
    <source>
        <dbReference type="ARBA" id="ARBA00022475"/>
    </source>
</evidence>
<name>A0A1J0RAC3_9TRYP</name>
<evidence type="ECO:0000259" key="11">
    <source>
        <dbReference type="Pfam" id="PF10659"/>
    </source>
</evidence>
<dbReference type="VEuPathDB" id="TriTrypDB:Tb427_000438800"/>
<evidence type="ECO:0000256" key="10">
    <source>
        <dbReference type="SAM" id="SignalP"/>
    </source>
</evidence>
<sequence>MKQMYTKTAALIAVLLAPDVACTATDEHVNVLELQTLCQLVILADTGITNEFQKPLTEEVSDELERLNLSVAENAWRGKLKTLGTPTAPQHDPCLQTPKPETCSPQYKRWEALNIAMHAKENTQKYKKFSDTKLFSPTGRAATIAISAAVEQALELKDNYNRELAEYPPELAMTAAEYVKKAVYGSKAPTGSPTPECTPALGGTKATDCKLPKAGEEICISMLSLCAQDGTQNKPVCGTSASPDPSGWTWTDRNKQAIWGHIHSVCKAKAPPKLDAATLAAAVTSVQTIIKHHSHASGESLVIGTPGNNPNCAKESGKACVNLAGMQVKTATAPTEDLTWLRTLETAKKRLERDAELTKERKRVTTAIKALQKQAAMIVAHLDRTDDKTAGLADQGHQMAARPTALEEQCNKMKGETECNTDPKCSYNSTELDTNKKCQFDAKKATSNGVPETQTQTGGAETKIEKRKGEEQKECTDGCKWKGKECKDSSIILNKQFALIAASFVSFVAY</sequence>
<evidence type="ECO:0000256" key="5">
    <source>
        <dbReference type="ARBA" id="ARBA00022729"/>
    </source>
</evidence>
<evidence type="ECO:0000256" key="4">
    <source>
        <dbReference type="ARBA" id="ARBA00022622"/>
    </source>
</evidence>
<dbReference type="AlphaFoldDB" id="A0A1J0RAC3"/>
<evidence type="ECO:0000256" key="9">
    <source>
        <dbReference type="SAM" id="Coils"/>
    </source>
</evidence>
<dbReference type="InterPro" id="IPR019609">
    <property type="entry name" value="Variant_surf_glycoprt_trypan_C"/>
</dbReference>
<dbReference type="VEuPathDB" id="TriTrypDB:Tb1125.5.5430"/>
<evidence type="ECO:0000259" key="12">
    <source>
        <dbReference type="Pfam" id="PF13206"/>
    </source>
</evidence>
<protein>
    <submittedName>
        <fullName evidence="13">Variant surface glycoprotein 1125.4135</fullName>
    </submittedName>
</protein>
<dbReference type="EMBL" id="KX700710">
    <property type="protein sequence ID" value="APD74666.1"/>
    <property type="molecule type" value="Genomic_DNA"/>
</dbReference>
<evidence type="ECO:0000256" key="7">
    <source>
        <dbReference type="ARBA" id="ARBA00023180"/>
    </source>
</evidence>
<comment type="function">
    <text evidence="1">VSG forms a coat on the surface of the parasite. The trypanosome evades the immune response of the host by expressing a series of antigenically distinct VSGs from an estimated 1000 VSG genes.</text>
</comment>
<dbReference type="GO" id="GO:0005886">
    <property type="term" value="C:plasma membrane"/>
    <property type="evidence" value="ECO:0007669"/>
    <property type="project" value="UniProtKB-SubCell"/>
</dbReference>
<feature type="domain" description="Trypanosome variant surface glycoprotein C-terminal" evidence="11">
    <location>
        <begin position="410"/>
        <end position="508"/>
    </location>
</feature>
<dbReference type="VEuPathDB" id="TriTrypDB:Tb927.6.5740"/>
<feature type="signal peptide" evidence="10">
    <location>
        <begin position="1"/>
        <end position="24"/>
    </location>
</feature>
<evidence type="ECO:0000313" key="13">
    <source>
        <dbReference type="EMBL" id="APD74666.1"/>
    </source>
</evidence>
<keyword evidence="5 10" id="KW-0732">Signal</keyword>
<organism evidence="13">
    <name type="scientific">Trypanosoma brucei</name>
    <dbReference type="NCBI Taxonomy" id="5691"/>
    <lineage>
        <taxon>Eukaryota</taxon>
        <taxon>Discoba</taxon>
        <taxon>Euglenozoa</taxon>
        <taxon>Kinetoplastea</taxon>
        <taxon>Metakinetoplastina</taxon>
        <taxon>Trypanosomatida</taxon>
        <taxon>Trypanosomatidae</taxon>
        <taxon>Trypanosoma</taxon>
    </lineage>
</organism>
<dbReference type="InterPro" id="IPR025932">
    <property type="entry name" value="Trypano_VSG_B_N_dom"/>
</dbReference>
<keyword evidence="7" id="KW-0325">Glycoprotein</keyword>
<feature type="domain" description="Trypanosome variant surface glycoprotein B-type N-terminal" evidence="12">
    <location>
        <begin position="13"/>
        <end position="369"/>
    </location>
</feature>
<accession>A0A1J0RAC3</accession>
<dbReference type="Gene3D" id="3.30.1680.30">
    <property type="match status" value="1"/>
</dbReference>
<dbReference type="Pfam" id="PF13206">
    <property type="entry name" value="VSG_B"/>
    <property type="match status" value="1"/>
</dbReference>
<evidence type="ECO:0000256" key="2">
    <source>
        <dbReference type="ARBA" id="ARBA00004609"/>
    </source>
</evidence>
<keyword evidence="4" id="KW-0336">GPI-anchor</keyword>
<feature type="coiled-coil region" evidence="9">
    <location>
        <begin position="341"/>
        <end position="374"/>
    </location>
</feature>
<dbReference type="Gene3D" id="3.30.1680.40">
    <property type="match status" value="1"/>
</dbReference>
<comment type="subcellular location">
    <subcellularLocation>
        <location evidence="2">Cell membrane</location>
        <topology evidence="2">Lipid-anchor</topology>
        <topology evidence="2">GPI-anchor</topology>
    </subcellularLocation>
</comment>
<feature type="chain" id="PRO_5012068533" evidence="10">
    <location>
        <begin position="25"/>
        <end position="510"/>
    </location>
</feature>
<keyword evidence="3" id="KW-1003">Cell membrane</keyword>
<reference evidence="13" key="1">
    <citation type="submission" date="2016-08" db="EMBL/GenBank/DDBJ databases">
        <title>VSG repertoire of Trypanosoma brucei EATRO 1125.</title>
        <authorList>
            <person name="Cross G.A."/>
        </authorList>
    </citation>
    <scope>NUCLEOTIDE SEQUENCE</scope>
    <source>
        <strain evidence="13">EATRO 1125</strain>
    </source>
</reference>